<accession>A0A178MYJ9</accession>
<organism evidence="1 2">
    <name type="scientific">Paramagnetospirillum marisnigri</name>
    <dbReference type="NCBI Taxonomy" id="1285242"/>
    <lineage>
        <taxon>Bacteria</taxon>
        <taxon>Pseudomonadati</taxon>
        <taxon>Pseudomonadota</taxon>
        <taxon>Alphaproteobacteria</taxon>
        <taxon>Rhodospirillales</taxon>
        <taxon>Magnetospirillaceae</taxon>
        <taxon>Paramagnetospirillum</taxon>
    </lineage>
</organism>
<comment type="caution">
    <text evidence="1">The sequence shown here is derived from an EMBL/GenBank/DDBJ whole genome shotgun (WGS) entry which is preliminary data.</text>
</comment>
<dbReference type="Proteomes" id="UP000078428">
    <property type="component" value="Unassembled WGS sequence"/>
</dbReference>
<dbReference type="EMBL" id="LWQT01000028">
    <property type="protein sequence ID" value="OAN54659.1"/>
    <property type="molecule type" value="Genomic_DNA"/>
</dbReference>
<dbReference type="AlphaFoldDB" id="A0A178MYJ9"/>
<gene>
    <name evidence="1" type="ORF">A6A04_12095</name>
</gene>
<proteinExistence type="predicted"/>
<protein>
    <submittedName>
        <fullName evidence="1">Uncharacterized protein</fullName>
    </submittedName>
</protein>
<keyword evidence="2" id="KW-1185">Reference proteome</keyword>
<reference evidence="1 2" key="1">
    <citation type="submission" date="2016-04" db="EMBL/GenBank/DDBJ databases">
        <title>Draft genome sequence of freshwater magnetotactic bacteria Magnetospirillum marisnigri SP-1 and Magnetospirillum moscoviense BB-1.</title>
        <authorList>
            <person name="Koziaeva V."/>
            <person name="Dziuba M.V."/>
            <person name="Ivanov T.M."/>
            <person name="Kuznetsov B."/>
            <person name="Grouzdev D.S."/>
        </authorList>
    </citation>
    <scope>NUCLEOTIDE SEQUENCE [LARGE SCALE GENOMIC DNA]</scope>
    <source>
        <strain evidence="1 2">SP-1</strain>
    </source>
</reference>
<evidence type="ECO:0000313" key="2">
    <source>
        <dbReference type="Proteomes" id="UP000078428"/>
    </source>
</evidence>
<sequence>MRLQFYRPPDDANSIFVALPLNIECRQPIARIGIIGIGVGQLAIQDLGLGQTSGMMMFQGLFQHARHQTILLVLFAGGSVHRLRLGLKPATEPWTGREVGVYIE</sequence>
<dbReference type="STRING" id="1285242.A6A04_12095"/>
<evidence type="ECO:0000313" key="1">
    <source>
        <dbReference type="EMBL" id="OAN54659.1"/>
    </source>
</evidence>
<name>A0A178MYJ9_9PROT</name>